<evidence type="ECO:0000259" key="3">
    <source>
        <dbReference type="Pfam" id="PF13115"/>
    </source>
</evidence>
<gene>
    <name evidence="4" type="ORF">MUO14_19210</name>
</gene>
<evidence type="ECO:0000256" key="1">
    <source>
        <dbReference type="SAM" id="MobiDB-lite"/>
    </source>
</evidence>
<dbReference type="Proteomes" id="UP000831880">
    <property type="component" value="Chromosome"/>
</dbReference>
<protein>
    <submittedName>
        <fullName evidence="4">FixH family protein</fullName>
    </submittedName>
</protein>
<evidence type="ECO:0000313" key="5">
    <source>
        <dbReference type="Proteomes" id="UP000831880"/>
    </source>
</evidence>
<feature type="signal peptide" evidence="2">
    <location>
        <begin position="1"/>
        <end position="18"/>
    </location>
</feature>
<sequence>MKKIVSFLMFSALIIILAACGSSSESEESNASENKEPVMTEVEVKFEKEPLPVKEETVIKAVVTQGEEKVTDADSVEFEIWHNQAGQEKSDTIKAEHAEDGVYKAAYSFNKPGTYQVIAHTQARSMHVMPQVEVKVRGDETAQEESGHDHEKDDHASEQDSHGHSTFMVHFMKDQEFKAAEGSTLAAHINHKEKPFKGAMVKFEISSAQLHKHEFISAKETNPGEYTADYTFPSAGDTR</sequence>
<dbReference type="InterPro" id="IPR032693">
    <property type="entry name" value="YtkA-like_dom"/>
</dbReference>
<dbReference type="EMBL" id="CP095074">
    <property type="protein sequence ID" value="UOQ92555.1"/>
    <property type="molecule type" value="Genomic_DNA"/>
</dbReference>
<evidence type="ECO:0000313" key="4">
    <source>
        <dbReference type="EMBL" id="UOQ92555.1"/>
    </source>
</evidence>
<feature type="region of interest" description="Disordered" evidence="1">
    <location>
        <begin position="138"/>
        <end position="162"/>
    </location>
</feature>
<keyword evidence="5" id="KW-1185">Reference proteome</keyword>
<evidence type="ECO:0000256" key="2">
    <source>
        <dbReference type="SAM" id="SignalP"/>
    </source>
</evidence>
<dbReference type="RefSeq" id="WP_244752163.1">
    <property type="nucleotide sequence ID" value="NZ_CP095074.1"/>
</dbReference>
<feature type="domain" description="YtkA-like" evidence="3">
    <location>
        <begin position="40"/>
        <end position="120"/>
    </location>
</feature>
<feature type="domain" description="YtkA-like" evidence="3">
    <location>
        <begin position="166"/>
        <end position="237"/>
    </location>
</feature>
<keyword evidence="2" id="KW-0732">Signal</keyword>
<dbReference type="Pfam" id="PF13115">
    <property type="entry name" value="YtkA"/>
    <property type="match status" value="2"/>
</dbReference>
<reference evidence="4 5" key="1">
    <citation type="submission" date="2022-04" db="EMBL/GenBank/DDBJ databases">
        <title>Halobacillus sp. isolated from saltern.</title>
        <authorList>
            <person name="Won M."/>
            <person name="Lee C.-M."/>
            <person name="Woen H.-Y."/>
            <person name="Kwon S.-W."/>
        </authorList>
    </citation>
    <scope>NUCLEOTIDE SEQUENCE [LARGE SCALE GENOMIC DNA]</scope>
    <source>
        <strain evidence="4 5">SSTM10-2</strain>
    </source>
</reference>
<dbReference type="PROSITE" id="PS51257">
    <property type="entry name" value="PROKAR_LIPOPROTEIN"/>
    <property type="match status" value="1"/>
</dbReference>
<organism evidence="4 5">
    <name type="scientific">Halobacillus shinanisalinarum</name>
    <dbReference type="NCBI Taxonomy" id="2932258"/>
    <lineage>
        <taxon>Bacteria</taxon>
        <taxon>Bacillati</taxon>
        <taxon>Bacillota</taxon>
        <taxon>Bacilli</taxon>
        <taxon>Bacillales</taxon>
        <taxon>Bacillaceae</taxon>
        <taxon>Halobacillus</taxon>
    </lineage>
</organism>
<name>A0ABY4GXX1_9BACI</name>
<proteinExistence type="predicted"/>
<accession>A0ABY4GXX1</accession>
<feature type="chain" id="PRO_5046446707" evidence="2">
    <location>
        <begin position="19"/>
        <end position="239"/>
    </location>
</feature>